<dbReference type="InterPro" id="IPR011006">
    <property type="entry name" value="CheY-like_superfamily"/>
</dbReference>
<dbReference type="Proteomes" id="UP000260351">
    <property type="component" value="Unassembled WGS sequence"/>
</dbReference>
<dbReference type="InterPro" id="IPR050595">
    <property type="entry name" value="Bact_response_regulator"/>
</dbReference>
<name>A0A3E1KAW8_9GAMM</name>
<dbReference type="RefSeq" id="WP_116649867.1">
    <property type="nucleotide sequence ID" value="NZ_QUZK01000018.1"/>
</dbReference>
<accession>A0A3E1KAW8</accession>
<evidence type="ECO:0000313" key="4">
    <source>
        <dbReference type="EMBL" id="RFF31561.1"/>
    </source>
</evidence>
<evidence type="ECO:0000259" key="3">
    <source>
        <dbReference type="PROSITE" id="PS50110"/>
    </source>
</evidence>
<dbReference type="Pfam" id="PF00072">
    <property type="entry name" value="Response_reg"/>
    <property type="match status" value="1"/>
</dbReference>
<dbReference type="PROSITE" id="PS50110">
    <property type="entry name" value="RESPONSE_REGULATORY"/>
    <property type="match status" value="1"/>
</dbReference>
<dbReference type="OrthoDB" id="9800897at2"/>
<evidence type="ECO:0000313" key="5">
    <source>
        <dbReference type="Proteomes" id="UP000260351"/>
    </source>
</evidence>
<dbReference type="SMART" id="SM00448">
    <property type="entry name" value="REC"/>
    <property type="match status" value="1"/>
</dbReference>
<dbReference type="PANTHER" id="PTHR44591">
    <property type="entry name" value="STRESS RESPONSE REGULATOR PROTEIN 1"/>
    <property type="match status" value="1"/>
</dbReference>
<organism evidence="4 5">
    <name type="scientific">Wenzhouxiangella sediminis</name>
    <dbReference type="NCBI Taxonomy" id="1792836"/>
    <lineage>
        <taxon>Bacteria</taxon>
        <taxon>Pseudomonadati</taxon>
        <taxon>Pseudomonadota</taxon>
        <taxon>Gammaproteobacteria</taxon>
        <taxon>Chromatiales</taxon>
        <taxon>Wenzhouxiangellaceae</taxon>
        <taxon>Wenzhouxiangella</taxon>
    </lineage>
</organism>
<reference evidence="4 5" key="1">
    <citation type="submission" date="2018-08" db="EMBL/GenBank/DDBJ databases">
        <title>Wenzhouxiangella salilacus sp. nov., a novel bacterium isolated from a saline lake in Xinjiang Province, China.</title>
        <authorList>
            <person name="Han S."/>
        </authorList>
    </citation>
    <scope>NUCLEOTIDE SEQUENCE [LARGE SCALE GENOMIC DNA]</scope>
    <source>
        <strain evidence="4 5">XDB06</strain>
    </source>
</reference>
<evidence type="ECO:0000256" key="1">
    <source>
        <dbReference type="ARBA" id="ARBA00022553"/>
    </source>
</evidence>
<gene>
    <name evidence="4" type="ORF">DZC52_04160</name>
</gene>
<dbReference type="SUPFAM" id="SSF52172">
    <property type="entry name" value="CheY-like"/>
    <property type="match status" value="1"/>
</dbReference>
<evidence type="ECO:0000256" key="2">
    <source>
        <dbReference type="PROSITE-ProRule" id="PRU00169"/>
    </source>
</evidence>
<dbReference type="InterPro" id="IPR001789">
    <property type="entry name" value="Sig_transdc_resp-reg_receiver"/>
</dbReference>
<sequence>MNIGTEQPVIHVVDDDEAVRSSLSLLGEARGWLVRPYASAHEYLNAPHAPKGNSECLVLDLQMPGMNGAELLESLQASGKQIATVVLTAWPDSDLARRAERAGARLILAKPFAPVEWLHAVEESLFPA</sequence>
<comment type="caution">
    <text evidence="4">The sequence shown here is derived from an EMBL/GenBank/DDBJ whole genome shotgun (WGS) entry which is preliminary data.</text>
</comment>
<dbReference type="EMBL" id="QUZK01000018">
    <property type="protein sequence ID" value="RFF31561.1"/>
    <property type="molecule type" value="Genomic_DNA"/>
</dbReference>
<feature type="modified residue" description="4-aspartylphosphate" evidence="2">
    <location>
        <position position="60"/>
    </location>
</feature>
<feature type="domain" description="Response regulatory" evidence="3">
    <location>
        <begin position="9"/>
        <end position="125"/>
    </location>
</feature>
<keyword evidence="1 2" id="KW-0597">Phosphoprotein</keyword>
<dbReference type="GO" id="GO:0000160">
    <property type="term" value="P:phosphorelay signal transduction system"/>
    <property type="evidence" value="ECO:0007669"/>
    <property type="project" value="InterPro"/>
</dbReference>
<dbReference type="Gene3D" id="3.40.50.2300">
    <property type="match status" value="1"/>
</dbReference>
<protein>
    <submittedName>
        <fullName evidence="4">Response regulator</fullName>
    </submittedName>
</protein>
<dbReference type="PANTHER" id="PTHR44591:SF25">
    <property type="entry name" value="CHEMOTAXIS TWO-COMPONENT RESPONSE REGULATOR"/>
    <property type="match status" value="1"/>
</dbReference>
<proteinExistence type="predicted"/>
<keyword evidence="5" id="KW-1185">Reference proteome</keyword>
<dbReference type="AlphaFoldDB" id="A0A3E1KAW8"/>